<name>A0A934QQI9_9PSEU</name>
<dbReference type="GO" id="GO:0046677">
    <property type="term" value="P:response to antibiotic"/>
    <property type="evidence" value="ECO:0007669"/>
    <property type="project" value="InterPro"/>
</dbReference>
<dbReference type="InterPro" id="IPR012338">
    <property type="entry name" value="Beta-lactam/transpept-like"/>
</dbReference>
<reference evidence="4" key="1">
    <citation type="submission" date="2020-12" db="EMBL/GenBank/DDBJ databases">
        <title>Prauserella sp. ASG 168, a novel actinomycete isolated from cave rock.</title>
        <authorList>
            <person name="Suriyachadkun C."/>
        </authorList>
    </citation>
    <scope>NUCLEOTIDE SEQUENCE</scope>
    <source>
        <strain evidence="4">ASG 168</strain>
    </source>
</reference>
<evidence type="ECO:0000259" key="3">
    <source>
        <dbReference type="Pfam" id="PF13354"/>
    </source>
</evidence>
<dbReference type="RefSeq" id="WP_200316601.1">
    <property type="nucleotide sequence ID" value="NZ_JAENJH010000002.1"/>
</dbReference>
<evidence type="ECO:0000256" key="2">
    <source>
        <dbReference type="ARBA" id="ARBA00030171"/>
    </source>
</evidence>
<dbReference type="PANTHER" id="PTHR35333">
    <property type="entry name" value="BETA-LACTAMASE"/>
    <property type="match status" value="1"/>
</dbReference>
<dbReference type="SUPFAM" id="SSF56601">
    <property type="entry name" value="beta-lactamase/transpeptidase-like"/>
    <property type="match status" value="1"/>
</dbReference>
<keyword evidence="5" id="KW-1185">Reference proteome</keyword>
<evidence type="ECO:0000256" key="1">
    <source>
        <dbReference type="ARBA" id="ARBA00018879"/>
    </source>
</evidence>
<dbReference type="InterPro" id="IPR006311">
    <property type="entry name" value="TAT_signal"/>
</dbReference>
<dbReference type="NCBIfam" id="NF033103">
    <property type="entry name" value="bla_class_A"/>
    <property type="match status" value="1"/>
</dbReference>
<organism evidence="4 5">
    <name type="scientific">Prauserella cavernicola</name>
    <dbReference type="NCBI Taxonomy" id="2800127"/>
    <lineage>
        <taxon>Bacteria</taxon>
        <taxon>Bacillati</taxon>
        <taxon>Actinomycetota</taxon>
        <taxon>Actinomycetes</taxon>
        <taxon>Pseudonocardiales</taxon>
        <taxon>Pseudonocardiaceae</taxon>
        <taxon>Prauserella</taxon>
    </lineage>
</organism>
<dbReference type="InterPro" id="IPR000871">
    <property type="entry name" value="Beta-lactam_class-A"/>
</dbReference>
<dbReference type="InterPro" id="IPR045155">
    <property type="entry name" value="Beta-lactam_cat"/>
</dbReference>
<evidence type="ECO:0000313" key="4">
    <source>
        <dbReference type="EMBL" id="MBK1784306.1"/>
    </source>
</evidence>
<dbReference type="PANTHER" id="PTHR35333:SF3">
    <property type="entry name" value="BETA-LACTAMASE-TYPE TRANSPEPTIDASE FOLD CONTAINING PROTEIN"/>
    <property type="match status" value="1"/>
</dbReference>
<dbReference type="Proteomes" id="UP000635245">
    <property type="component" value="Unassembled WGS sequence"/>
</dbReference>
<gene>
    <name evidence="4" type="primary">bla</name>
    <name evidence="4" type="ORF">JHE00_08180</name>
</gene>
<accession>A0A934QQI9</accession>
<dbReference type="GO" id="GO:0008800">
    <property type="term" value="F:beta-lactamase activity"/>
    <property type="evidence" value="ECO:0007669"/>
    <property type="project" value="InterPro"/>
</dbReference>
<feature type="domain" description="Beta-lactamase class A catalytic" evidence="3">
    <location>
        <begin position="55"/>
        <end position="267"/>
    </location>
</feature>
<sequence>MSRAHLSRRSLLRTGLAVSATGVLLGGTRSALAEPAQSVQRELRALEREHDARLGVHATNTRTGATVTYRAHERFPMCSTFKTLAAAAIVRDHDILDKRIRYTDEVLVPGSPITEQHVGAGMRVDDLCAAAICYSDNTAANLLLHELGGPRAITRFCRSIGDPVTRLDRWEIELNTAFPGDPRDTTTPDAIGRDYRRLVLGDALRAGDRAQLTSWLRANTTSTNRFVAGLPKHWTIGDKTGSGDYGTTNDVGIAWTGAGTPIVLATLSTKFEQDADYDDLLIADAARILARTLAPGE</sequence>
<dbReference type="PRINTS" id="PR00118">
    <property type="entry name" value="BLACTAMASEA"/>
</dbReference>
<dbReference type="PROSITE" id="PS51318">
    <property type="entry name" value="TAT"/>
    <property type="match status" value="1"/>
</dbReference>
<dbReference type="Gene3D" id="3.40.710.10">
    <property type="entry name" value="DD-peptidase/beta-lactamase superfamily"/>
    <property type="match status" value="1"/>
</dbReference>
<evidence type="ECO:0000313" key="5">
    <source>
        <dbReference type="Proteomes" id="UP000635245"/>
    </source>
</evidence>
<dbReference type="GO" id="GO:0030655">
    <property type="term" value="P:beta-lactam antibiotic catabolic process"/>
    <property type="evidence" value="ECO:0007669"/>
    <property type="project" value="InterPro"/>
</dbReference>
<dbReference type="AlphaFoldDB" id="A0A934QQI9"/>
<dbReference type="EMBL" id="JAENJH010000002">
    <property type="protein sequence ID" value="MBK1784306.1"/>
    <property type="molecule type" value="Genomic_DNA"/>
</dbReference>
<comment type="caution">
    <text evidence="4">The sequence shown here is derived from an EMBL/GenBank/DDBJ whole genome shotgun (WGS) entry which is preliminary data.</text>
</comment>
<dbReference type="Pfam" id="PF13354">
    <property type="entry name" value="Beta-lactamase2"/>
    <property type="match status" value="1"/>
</dbReference>
<protein>
    <recommendedName>
        <fullName evidence="1">Beta-lactamase</fullName>
    </recommendedName>
    <alternativeName>
        <fullName evidence="2">Penicillinase</fullName>
    </alternativeName>
</protein>
<proteinExistence type="predicted"/>